<feature type="region of interest" description="Disordered" evidence="11">
    <location>
        <begin position="158"/>
        <end position="349"/>
    </location>
</feature>
<feature type="compositionally biased region" description="Basic and acidic residues" evidence="11">
    <location>
        <begin position="1576"/>
        <end position="1592"/>
    </location>
</feature>
<keyword evidence="6 16" id="KW-0378">Hydrolase</keyword>
<dbReference type="Pfam" id="PF08074">
    <property type="entry name" value="CHDCT2"/>
    <property type="match status" value="1"/>
</dbReference>
<dbReference type="PANTHER" id="PTHR45623:SF17">
    <property type="entry name" value="CHROMODOMAIN-HELICASE-DNA-BINDING PROTEIN 3-RELATED"/>
    <property type="match status" value="1"/>
</dbReference>
<evidence type="ECO:0000259" key="13">
    <source>
        <dbReference type="PROSITE" id="PS50016"/>
    </source>
</evidence>
<dbReference type="SMART" id="SM00490">
    <property type="entry name" value="HELICc"/>
    <property type="match status" value="1"/>
</dbReference>
<dbReference type="OrthoDB" id="5857104at2759"/>
<feature type="domain" description="Helicase ATP-binding" evidence="14">
    <location>
        <begin position="705"/>
        <end position="889"/>
    </location>
</feature>
<evidence type="ECO:0000313" key="17">
    <source>
        <dbReference type="Proteomes" id="UP001163046"/>
    </source>
</evidence>
<dbReference type="PROSITE" id="PS51192">
    <property type="entry name" value="HELICASE_ATP_BIND_1"/>
    <property type="match status" value="1"/>
</dbReference>
<dbReference type="Pfam" id="PF00628">
    <property type="entry name" value="PHD"/>
    <property type="match status" value="2"/>
</dbReference>
<feature type="compositionally biased region" description="Basic and acidic residues" evidence="11">
    <location>
        <begin position="1508"/>
        <end position="1566"/>
    </location>
</feature>
<dbReference type="GO" id="GO:0003682">
    <property type="term" value="F:chromatin binding"/>
    <property type="evidence" value="ECO:0007669"/>
    <property type="project" value="TreeGrafter"/>
</dbReference>
<feature type="compositionally biased region" description="Basic and acidic residues" evidence="11">
    <location>
        <begin position="1787"/>
        <end position="1840"/>
    </location>
</feature>
<evidence type="ECO:0000256" key="11">
    <source>
        <dbReference type="SAM" id="MobiDB-lite"/>
    </source>
</evidence>
<feature type="region of interest" description="Disordered" evidence="11">
    <location>
        <begin position="1484"/>
        <end position="1868"/>
    </location>
</feature>
<evidence type="ECO:0000256" key="6">
    <source>
        <dbReference type="ARBA" id="ARBA00022801"/>
    </source>
</evidence>
<dbReference type="SUPFAM" id="SSF52540">
    <property type="entry name" value="P-loop containing nucleoside triphosphate hydrolases"/>
    <property type="match status" value="2"/>
</dbReference>
<feature type="compositionally biased region" description="Basic residues" evidence="11">
    <location>
        <begin position="313"/>
        <end position="341"/>
    </location>
</feature>
<evidence type="ECO:0000256" key="4">
    <source>
        <dbReference type="ARBA" id="ARBA00022741"/>
    </source>
</evidence>
<dbReference type="Gene3D" id="3.40.50.300">
    <property type="entry name" value="P-loop containing nucleotide triphosphate hydrolases"/>
    <property type="match status" value="1"/>
</dbReference>
<keyword evidence="7" id="KW-0862">Zinc</keyword>
<feature type="compositionally biased region" description="Basic and acidic residues" evidence="11">
    <location>
        <begin position="1760"/>
        <end position="1778"/>
    </location>
</feature>
<feature type="compositionally biased region" description="Basic and acidic residues" evidence="11">
    <location>
        <begin position="88"/>
        <end position="99"/>
    </location>
</feature>
<dbReference type="InterPro" id="IPR016197">
    <property type="entry name" value="Chromo-like_dom_sf"/>
</dbReference>
<dbReference type="PROSITE" id="PS50013">
    <property type="entry name" value="CHROMO_2"/>
    <property type="match status" value="2"/>
</dbReference>
<dbReference type="Gene3D" id="3.30.40.10">
    <property type="entry name" value="Zinc/RING finger domain, C3HC4 (zinc finger)"/>
    <property type="match status" value="2"/>
</dbReference>
<keyword evidence="4" id="KW-0547">Nucleotide-binding</keyword>
<dbReference type="InterPro" id="IPR049730">
    <property type="entry name" value="SNF2/RAD54-like_C"/>
</dbReference>
<evidence type="ECO:0000256" key="1">
    <source>
        <dbReference type="ARBA" id="ARBA00004123"/>
    </source>
</evidence>
<feature type="compositionally biased region" description="Low complexity" evidence="11">
    <location>
        <begin position="2302"/>
        <end position="2319"/>
    </location>
</feature>
<dbReference type="SMART" id="SM01146">
    <property type="entry name" value="DUF1086"/>
    <property type="match status" value="1"/>
</dbReference>
<dbReference type="CDD" id="cd17994">
    <property type="entry name" value="DEXHc_CHD3_4_5"/>
    <property type="match status" value="1"/>
</dbReference>
<dbReference type="PROSITE" id="PS00690">
    <property type="entry name" value="DEAH_ATP_HELICASE"/>
    <property type="match status" value="1"/>
</dbReference>
<dbReference type="InterPro" id="IPR027417">
    <property type="entry name" value="P-loop_NTPase"/>
</dbReference>
<comment type="subcellular location">
    <subcellularLocation>
        <location evidence="1">Nucleus</location>
    </subcellularLocation>
</comment>
<feature type="region of interest" description="Disordered" evidence="11">
    <location>
        <begin position="2300"/>
        <end position="2355"/>
    </location>
</feature>
<feature type="compositionally biased region" description="Basic and acidic residues" evidence="11">
    <location>
        <begin position="1644"/>
        <end position="1751"/>
    </location>
</feature>
<dbReference type="Proteomes" id="UP001163046">
    <property type="component" value="Unassembled WGS sequence"/>
</dbReference>
<dbReference type="Pfam" id="PF06465">
    <property type="entry name" value="DUF1087"/>
    <property type="match status" value="1"/>
</dbReference>
<feature type="region of interest" description="Disordered" evidence="11">
    <location>
        <begin position="651"/>
        <end position="674"/>
    </location>
</feature>
<dbReference type="Pfam" id="PF00176">
    <property type="entry name" value="SNF2-rel_dom"/>
    <property type="match status" value="1"/>
</dbReference>
<evidence type="ECO:0000256" key="5">
    <source>
        <dbReference type="ARBA" id="ARBA00022771"/>
    </source>
</evidence>
<dbReference type="InterPro" id="IPR000330">
    <property type="entry name" value="SNF2_N"/>
</dbReference>
<dbReference type="InterPro" id="IPR011011">
    <property type="entry name" value="Znf_FYVE_PHD"/>
</dbReference>
<dbReference type="InterPro" id="IPR023780">
    <property type="entry name" value="Chromo_domain"/>
</dbReference>
<dbReference type="Gene3D" id="2.40.50.40">
    <property type="match status" value="2"/>
</dbReference>
<evidence type="ECO:0000259" key="12">
    <source>
        <dbReference type="PROSITE" id="PS50013"/>
    </source>
</evidence>
<feature type="domain" description="Helicase C-terminal" evidence="15">
    <location>
        <begin position="1020"/>
        <end position="1169"/>
    </location>
</feature>
<dbReference type="GO" id="GO:0042393">
    <property type="term" value="F:histone binding"/>
    <property type="evidence" value="ECO:0007669"/>
    <property type="project" value="TreeGrafter"/>
</dbReference>
<dbReference type="FunFam" id="3.40.50.300:FF:000015">
    <property type="entry name" value="chromodomain-helicase-DNA-binding protein 9 isoform X1"/>
    <property type="match status" value="1"/>
</dbReference>
<keyword evidence="17" id="KW-1185">Reference proteome</keyword>
<dbReference type="InterPro" id="IPR001650">
    <property type="entry name" value="Helicase_C-like"/>
</dbReference>
<dbReference type="SMART" id="SM00249">
    <property type="entry name" value="PHD"/>
    <property type="match status" value="2"/>
</dbReference>
<feature type="compositionally biased region" description="Acidic residues" evidence="11">
    <location>
        <begin position="53"/>
        <end position="64"/>
    </location>
</feature>
<feature type="domain" description="Chromo" evidence="12">
    <location>
        <begin position="586"/>
        <end position="658"/>
    </location>
</feature>
<dbReference type="InterPro" id="IPR009462">
    <property type="entry name" value="CHD_II_SANT-like"/>
</dbReference>
<protein>
    <submittedName>
        <fullName evidence="16">Choline dehydrogenase 5</fullName>
        <ecNumber evidence="16">3.6.4.12</ecNumber>
    </submittedName>
</protein>
<dbReference type="GO" id="GO:0003677">
    <property type="term" value="F:DNA binding"/>
    <property type="evidence" value="ECO:0007669"/>
    <property type="project" value="InterPro"/>
</dbReference>
<dbReference type="InterPro" id="IPR009463">
    <property type="entry name" value="DUF1087"/>
</dbReference>
<dbReference type="InterPro" id="IPR000953">
    <property type="entry name" value="Chromo/chromo_shadow_dom"/>
</dbReference>
<dbReference type="GO" id="GO:0016887">
    <property type="term" value="F:ATP hydrolysis activity"/>
    <property type="evidence" value="ECO:0007669"/>
    <property type="project" value="TreeGrafter"/>
</dbReference>
<evidence type="ECO:0000259" key="15">
    <source>
        <dbReference type="PROSITE" id="PS51194"/>
    </source>
</evidence>
<feature type="compositionally biased region" description="Basic and acidic residues" evidence="11">
    <location>
        <begin position="22"/>
        <end position="37"/>
    </location>
</feature>
<proteinExistence type="predicted"/>
<sequence>MSSTSSRKKELQSSAEGSNDGDVERPQAKKRRTDDAGSSKSTQNGKKRKREDEIEEDVIVIDEEQASKKSNAASDKDSLSGDTNADEQSSKDEEPSKAEAVAKHFGLNNVEVNISEENEQGMTYLKFNKLVRPLIVSSNPGVAHTKVNSLLGAIWSDYKRKKGKDTSTSTFTPSPKAAGKAKKQKNSSKSAKSSKQVKEVVDISDGDESDPVSATAAEEEEEEEEEVVVAEKNGTSKSRTKIKNGVQTKTKGSQSRQKIQILDDDSDRGSEASSGSRSKKSNSRASAKLRLTRRRTDEAADEDSDTSQASGKTFKKKARNTLKMKKEKIIISKRKKERKKSTGNDEDNVMSVDEHQDYCEECEEGGDLLLCDTCTLSFHLRCLDPPLDEPPQGRWSCPVCEDEMTSDSSEDMHSDYCRVCKDGGQLLCCDSCPSAYHLHCLIPPMKKIPGGDWRCPRCKSEPLKGKVERILHWRYVNLPVEGTLLNSDETKELTEPETYETREFFVKWVDMSYWHCSWITELQLEIHHPSMYRAYFRKNDMEEPPPVDDGDEDKETPAHVIQNSKAEDESNLEARFYRYGVRPEWLQINRILRHRVTKQSKEMYFVKWRDVPYSLCTWENPDDHDNSQISDFKDHIAKYKELRDAYEKKYNTSRKKPHKHKKVKKQAPVVPVGDPRDKYDEQPDFVTASGGKLHEYQLEGLNWLRFSWAQGTNTILADEMGLGKTIQTIAFLYSVWKEGHSPGPFLVSAPLSTIINWEREFEFWAPDMYVVTYAGDKVCRATIRNNDFSFDEDAVKSGLKPHKLKKDHPVKFQVLLTSYELVAIDMTALQSIDWAVLVVDEAHRLKNKQSKFFKILTDYSIDYKLLLTGTPLQNNLEELWNLLNFLDPREFRSQNSFLTEFEDVAKEDQIKKLHDILGPHMLRRLKADVLKGIPGKSELIVRVELSPQQKKYYKYILTRNFEALNTKGAHQVSLLNVMMELKKCCNHPYLFSSAALEAPRGINGNFDSPTLTRASGKLVLLEKMLKKLQEEGHRVLIFSQMTRMLDLLEDFLEGHAYKYERIDGTVNGAARQECIDRFNAPGAQTFCFLLSTRAGGLGINLATADTVFIYDSDWNPHNDIQAFSRAHRIGQNNKVMIYRFVTRASVEERITQVAKKKMMLTHLVVRPGLGSSKTALMSKSELNDILRFGTTELFKDDNAKDGDSGDSGRIDYDDKAVLSLLDRTGSHAAEAPDEDKDIMANKYLASFKVASYVVKQKDEDVEVLKQDAEAADPDYWEKLLRHHYEQFHEDEARHLGKGKRIRKQVSYVDGGMEDQEESAWTNNLSDYEDEGYSDIDEDESDEEFNQKTEGRRGRGARGAEKEVIPPLLAKVQGNLEVYGFNLRQRKAFHNAVMRYGLPSPKGSRRSQWFARDLRGKSEKAFQAYVAMFLRHLCEPGTDNREMFNDGVPREGLQRTQVLTRIGIMSLIRKKVEEFAHINGWEAYPDEDSLTDKASSKTSSRVSTPIAEVDSKKAEQEAVKTETKLPEKKDEVEESKPAEPMEVDKADEAAKAKTSEKEDKDTVKEENGEQAASSTVDKGEDNKDVADKDKQDQTDDGDANTDKESKMEVDSPSPKEDKEKDQDKVDTSDKTEAMDTQEQGETMAEDDKPVEQKETSGDSDEKAAEKNVDSDKSLDENNVESEQKEDKNANSDENKDDKNVASDEKIDDKNVGCDEKSADNEAKVENDEKETKTESADSKVESEKDLSEKMENSETSESAQEGEKPSEKAVDPKESDDTSKTAAESLEEGEKKSEKSESDESSDKPSEKTDSIQNDEKIDDTVESDQKSTTEKTSEKSEAALKTEQAAAKSDAAEPQKLEKFPEKTFKPGFSPLGDQRRFMFNIADGGFTELHTLWEVEEKRKCDDIWWRCHDYWLLAGVVTHGYGRWQDIANDRKFSVINEPFKNVTLEYKNRFIARRFKLLEQALVIEEQLRRADSMKLRQDTNHPAMALNARFAELECLAESHQHLSKESLAGNKPANAVLHKVLNQLEELLSDMKSDVNRLPSALVRMPPVTARLNMSERGILSRLTKREGAPPNVTVSGNLMQAAPIPVMGSVPIPVMGSVPIQPKVQPLVLAGGTILPPAPNIKPRPSFRFSVPPVYYPPVMSGSNATITVRPPPPTTLLLPASTTASSLGKPGLVQTAVPKPGSPLVSHHVNSPTPTQYVTTLLTKPAIATAASVLPQSVAGPVSSSVPILTPVINSVYSLSAGKTGTEAQRSATPPTSVIQSGIGKMLSKKATTLVENQITNIIRREASAMGLIRPDASSNPSSPSATQVSSPGPSQDSPQAPHDEPDQKQTPKTGDKTDKDPDVICLD</sequence>
<keyword evidence="9" id="KW-0539">Nucleus</keyword>
<feature type="region of interest" description="Disordered" evidence="11">
    <location>
        <begin position="1"/>
        <end position="99"/>
    </location>
</feature>
<feature type="domain" description="Chromo" evidence="12">
    <location>
        <begin position="478"/>
        <end position="547"/>
    </location>
</feature>
<dbReference type="Pfam" id="PF00271">
    <property type="entry name" value="Helicase_C"/>
    <property type="match status" value="1"/>
</dbReference>
<comment type="caution">
    <text evidence="16">The sequence shown here is derived from an EMBL/GenBank/DDBJ whole genome shotgun (WGS) entry which is preliminary data.</text>
</comment>
<dbReference type="GO" id="GO:0140658">
    <property type="term" value="F:ATP-dependent chromatin remodeler activity"/>
    <property type="evidence" value="ECO:0007669"/>
    <property type="project" value="TreeGrafter"/>
</dbReference>
<dbReference type="GO" id="GO:0003678">
    <property type="term" value="F:DNA helicase activity"/>
    <property type="evidence" value="ECO:0007669"/>
    <property type="project" value="UniProtKB-EC"/>
</dbReference>
<dbReference type="EMBL" id="MU826356">
    <property type="protein sequence ID" value="KAJ7379588.1"/>
    <property type="molecule type" value="Genomic_DNA"/>
</dbReference>
<dbReference type="GO" id="GO:0000785">
    <property type="term" value="C:chromatin"/>
    <property type="evidence" value="ECO:0007669"/>
    <property type="project" value="TreeGrafter"/>
</dbReference>
<evidence type="ECO:0000256" key="3">
    <source>
        <dbReference type="ARBA" id="ARBA00022737"/>
    </source>
</evidence>
<evidence type="ECO:0000256" key="8">
    <source>
        <dbReference type="ARBA" id="ARBA00022840"/>
    </source>
</evidence>
<feature type="compositionally biased region" description="Basic and acidic residues" evidence="11">
    <location>
        <begin position="1850"/>
        <end position="1865"/>
    </location>
</feature>
<keyword evidence="8" id="KW-0067">ATP-binding</keyword>
<feature type="compositionally biased region" description="Polar residues" evidence="11">
    <location>
        <begin position="245"/>
        <end position="258"/>
    </location>
</feature>
<dbReference type="SMART" id="SM00487">
    <property type="entry name" value="DEXDc"/>
    <property type="match status" value="1"/>
</dbReference>
<keyword evidence="5 10" id="KW-0863">Zinc-finger</keyword>
<dbReference type="FunFam" id="3.40.50.10810:FF:000001">
    <property type="entry name" value="chromodomain-helicase-DNA-binding protein 3 isoform X1"/>
    <property type="match status" value="1"/>
</dbReference>
<feature type="domain" description="PHD-type" evidence="13">
    <location>
        <begin position="414"/>
        <end position="461"/>
    </location>
</feature>
<dbReference type="CDD" id="cd15532">
    <property type="entry name" value="PHD2_CHD_II"/>
    <property type="match status" value="1"/>
</dbReference>
<dbReference type="Pfam" id="PF06461">
    <property type="entry name" value="CHDII_SANT-like"/>
    <property type="match status" value="1"/>
</dbReference>
<feature type="compositionally biased region" description="Basic and acidic residues" evidence="11">
    <location>
        <begin position="2329"/>
        <end position="2355"/>
    </location>
</feature>
<evidence type="ECO:0000313" key="16">
    <source>
        <dbReference type="EMBL" id="KAJ7379588.1"/>
    </source>
</evidence>
<dbReference type="Gene3D" id="1.10.10.60">
    <property type="entry name" value="Homeodomain-like"/>
    <property type="match status" value="1"/>
</dbReference>
<dbReference type="SMART" id="SM00298">
    <property type="entry name" value="CHROMO"/>
    <property type="match status" value="2"/>
</dbReference>
<feature type="region of interest" description="Disordered" evidence="11">
    <location>
        <begin position="1312"/>
        <end position="1359"/>
    </location>
</feature>
<gene>
    <name evidence="16" type="primary">CHD5</name>
    <name evidence="16" type="ORF">OS493_013983</name>
</gene>
<dbReference type="InterPro" id="IPR002464">
    <property type="entry name" value="DNA/RNA_helicase_DEAH_CS"/>
</dbReference>
<organism evidence="16 17">
    <name type="scientific">Desmophyllum pertusum</name>
    <dbReference type="NCBI Taxonomy" id="174260"/>
    <lineage>
        <taxon>Eukaryota</taxon>
        <taxon>Metazoa</taxon>
        <taxon>Cnidaria</taxon>
        <taxon>Anthozoa</taxon>
        <taxon>Hexacorallia</taxon>
        <taxon>Scleractinia</taxon>
        <taxon>Caryophylliina</taxon>
        <taxon>Caryophylliidae</taxon>
        <taxon>Desmophyllum</taxon>
    </lineage>
</organism>
<dbReference type="InterPro" id="IPR013083">
    <property type="entry name" value="Znf_RING/FYVE/PHD"/>
</dbReference>
<dbReference type="CDD" id="cd18662">
    <property type="entry name" value="CD2_tandem_CHD3-4_like"/>
    <property type="match status" value="1"/>
</dbReference>
<dbReference type="InterPro" id="IPR038718">
    <property type="entry name" value="SNF2-like_sf"/>
</dbReference>
<dbReference type="InterPro" id="IPR012957">
    <property type="entry name" value="CHD_C2"/>
</dbReference>
<dbReference type="GO" id="GO:0008270">
    <property type="term" value="F:zinc ion binding"/>
    <property type="evidence" value="ECO:0007669"/>
    <property type="project" value="UniProtKB-KW"/>
</dbReference>
<dbReference type="CDD" id="cd18793">
    <property type="entry name" value="SF2_C_SNF"/>
    <property type="match status" value="1"/>
</dbReference>
<feature type="compositionally biased region" description="Basic residues" evidence="11">
    <location>
        <begin position="651"/>
        <end position="665"/>
    </location>
</feature>
<keyword evidence="2" id="KW-0479">Metal-binding</keyword>
<feature type="compositionally biased region" description="Acidic residues" evidence="11">
    <location>
        <begin position="217"/>
        <end position="228"/>
    </location>
</feature>
<dbReference type="InterPro" id="IPR014001">
    <property type="entry name" value="Helicase_ATP-bd"/>
</dbReference>
<dbReference type="Pfam" id="PF00385">
    <property type="entry name" value="Chromo"/>
    <property type="match status" value="1"/>
</dbReference>
<dbReference type="SMART" id="SM01147">
    <property type="entry name" value="DUF1087"/>
    <property type="match status" value="1"/>
</dbReference>
<feature type="compositionally biased region" description="Basic and acidic residues" evidence="11">
    <location>
        <begin position="1599"/>
        <end position="1632"/>
    </location>
</feature>
<evidence type="ECO:0000256" key="10">
    <source>
        <dbReference type="PROSITE-ProRule" id="PRU00146"/>
    </source>
</evidence>
<evidence type="ECO:0000259" key="14">
    <source>
        <dbReference type="PROSITE" id="PS51192"/>
    </source>
</evidence>
<feature type="compositionally biased region" description="Basic and acidic residues" evidence="11">
    <location>
        <begin position="1344"/>
        <end position="1359"/>
    </location>
</feature>
<evidence type="ECO:0000256" key="2">
    <source>
        <dbReference type="ARBA" id="ARBA00022723"/>
    </source>
</evidence>
<dbReference type="CDD" id="cd18667">
    <property type="entry name" value="CD1_tandem_CHD3-4_like"/>
    <property type="match status" value="1"/>
</dbReference>
<dbReference type="GO" id="GO:0005634">
    <property type="term" value="C:nucleus"/>
    <property type="evidence" value="ECO:0007669"/>
    <property type="project" value="UniProtKB-SubCell"/>
</dbReference>
<feature type="domain" description="PHD-type" evidence="13">
    <location>
        <begin position="356"/>
        <end position="403"/>
    </location>
</feature>
<dbReference type="InterPro" id="IPR001965">
    <property type="entry name" value="Znf_PHD"/>
</dbReference>
<evidence type="ECO:0000256" key="7">
    <source>
        <dbReference type="ARBA" id="ARBA00022833"/>
    </source>
</evidence>
<dbReference type="EC" id="3.6.4.12" evidence="16"/>
<accession>A0A9X0CYZ8</accession>
<feature type="compositionally biased region" description="Acidic residues" evidence="11">
    <location>
        <begin position="1326"/>
        <end position="1343"/>
    </location>
</feature>
<keyword evidence="3" id="KW-0677">Repeat</keyword>
<reference evidence="16" key="1">
    <citation type="submission" date="2023-01" db="EMBL/GenBank/DDBJ databases">
        <title>Genome assembly of the deep-sea coral Lophelia pertusa.</title>
        <authorList>
            <person name="Herrera S."/>
            <person name="Cordes E."/>
        </authorList>
    </citation>
    <scope>NUCLEOTIDE SEQUENCE</scope>
    <source>
        <strain evidence="16">USNM1676648</strain>
        <tissue evidence="16">Polyp</tissue>
    </source>
</reference>
<name>A0A9X0CYZ8_9CNID</name>
<dbReference type="SUPFAM" id="SSF54160">
    <property type="entry name" value="Chromo domain-like"/>
    <property type="match status" value="2"/>
</dbReference>
<dbReference type="PANTHER" id="PTHR45623">
    <property type="entry name" value="CHROMODOMAIN-HELICASE-DNA-BINDING PROTEIN 3-RELATED-RELATED"/>
    <property type="match status" value="1"/>
</dbReference>
<dbReference type="SUPFAM" id="SSF57903">
    <property type="entry name" value="FYVE/PHD zinc finger"/>
    <property type="match status" value="1"/>
</dbReference>
<dbReference type="InterPro" id="IPR019787">
    <property type="entry name" value="Znf_PHD-finger"/>
</dbReference>
<dbReference type="GO" id="GO:0005524">
    <property type="term" value="F:ATP binding"/>
    <property type="evidence" value="ECO:0007669"/>
    <property type="project" value="UniProtKB-KW"/>
</dbReference>
<dbReference type="PROSITE" id="PS51194">
    <property type="entry name" value="HELICASE_CTER"/>
    <property type="match status" value="1"/>
</dbReference>
<dbReference type="CDD" id="cd15531">
    <property type="entry name" value="PHD1_CHD_II"/>
    <property type="match status" value="1"/>
</dbReference>
<dbReference type="Gene3D" id="3.40.50.10810">
    <property type="entry name" value="Tandem AAA-ATPase domain"/>
    <property type="match status" value="1"/>
</dbReference>
<evidence type="ECO:0000256" key="9">
    <source>
        <dbReference type="ARBA" id="ARBA00023242"/>
    </source>
</evidence>
<dbReference type="PROSITE" id="PS50016">
    <property type="entry name" value="ZF_PHD_2"/>
    <property type="match status" value="2"/>
</dbReference>